<dbReference type="InterPro" id="IPR002514">
    <property type="entry name" value="Transposase_8"/>
</dbReference>
<dbReference type="Pfam" id="PF13518">
    <property type="entry name" value="HTH_28"/>
    <property type="match status" value="2"/>
</dbReference>
<comment type="similarity">
    <text evidence="1">Belongs to the IS150/IS1296 orfA family.</text>
</comment>
<dbReference type="STRING" id="84029.CROST_17770"/>
<gene>
    <name evidence="3" type="ORF">CROST_037990</name>
</gene>
<dbReference type="GO" id="GO:0004803">
    <property type="term" value="F:transposase activity"/>
    <property type="evidence" value="ECO:0007669"/>
    <property type="project" value="InterPro"/>
</dbReference>
<dbReference type="KEGG" id="crw:CROST_037990"/>
<dbReference type="Pfam" id="PF01527">
    <property type="entry name" value="HTH_Tnp_1"/>
    <property type="match status" value="1"/>
</dbReference>
<evidence type="ECO:0000313" key="4">
    <source>
        <dbReference type="Proteomes" id="UP000190951"/>
    </source>
</evidence>
<dbReference type="EMBL" id="CP096983">
    <property type="protein sequence ID" value="URZ13049.1"/>
    <property type="molecule type" value="Genomic_DNA"/>
</dbReference>
<dbReference type="PANTHER" id="PTHR33795:SF1">
    <property type="entry name" value="INSERTION ELEMENT IS150 PROTEIN INSJ"/>
    <property type="match status" value="1"/>
</dbReference>
<dbReference type="GO" id="GO:0006313">
    <property type="term" value="P:DNA transposition"/>
    <property type="evidence" value="ECO:0007669"/>
    <property type="project" value="InterPro"/>
</dbReference>
<organism evidence="3 4">
    <name type="scientific">Clostridium felsineum</name>
    <dbReference type="NCBI Taxonomy" id="36839"/>
    <lineage>
        <taxon>Bacteria</taxon>
        <taxon>Bacillati</taxon>
        <taxon>Bacillota</taxon>
        <taxon>Clostridia</taxon>
        <taxon>Eubacteriales</taxon>
        <taxon>Clostridiaceae</taxon>
        <taxon>Clostridium</taxon>
    </lineage>
</organism>
<evidence type="ECO:0000259" key="2">
    <source>
        <dbReference type="Pfam" id="PF13518"/>
    </source>
</evidence>
<proteinExistence type="inferred from homology"/>
<feature type="domain" description="Insertion element IS150 protein InsJ-like helix-turn-helix" evidence="2">
    <location>
        <begin position="69"/>
        <end position="108"/>
    </location>
</feature>
<evidence type="ECO:0000313" key="3">
    <source>
        <dbReference type="EMBL" id="URZ13049.1"/>
    </source>
</evidence>
<dbReference type="RefSeq" id="WP_139355956.1">
    <property type="nucleotide sequence ID" value="NZ_CP096983.1"/>
</dbReference>
<dbReference type="SUPFAM" id="SSF48295">
    <property type="entry name" value="TrpR-like"/>
    <property type="match status" value="3"/>
</dbReference>
<dbReference type="Proteomes" id="UP000190951">
    <property type="component" value="Chromosome"/>
</dbReference>
<dbReference type="PANTHER" id="PTHR33795">
    <property type="entry name" value="INSERTION ELEMENT IS150 PROTEIN INSJ"/>
    <property type="match status" value="1"/>
</dbReference>
<evidence type="ECO:0000256" key="1">
    <source>
        <dbReference type="ARBA" id="ARBA00038232"/>
    </source>
</evidence>
<dbReference type="GO" id="GO:0043565">
    <property type="term" value="F:sequence-specific DNA binding"/>
    <property type="evidence" value="ECO:0007669"/>
    <property type="project" value="InterPro"/>
</dbReference>
<dbReference type="InterPro" id="IPR036388">
    <property type="entry name" value="WH-like_DNA-bd_sf"/>
</dbReference>
<dbReference type="Gene3D" id="1.10.10.10">
    <property type="entry name" value="Winged helix-like DNA-binding domain superfamily/Winged helix DNA-binding domain"/>
    <property type="match status" value="3"/>
</dbReference>
<keyword evidence="4" id="KW-1185">Reference proteome</keyword>
<dbReference type="InterPro" id="IPR055247">
    <property type="entry name" value="InsJ-like_HTH"/>
</dbReference>
<reference evidence="3 4" key="1">
    <citation type="submission" date="2022-04" db="EMBL/GenBank/DDBJ databases">
        <title>Genome sequence of C. roseum typestrain.</title>
        <authorList>
            <person name="Poehlein A."/>
            <person name="Schoch T."/>
            <person name="Duerre P."/>
            <person name="Daniel R."/>
        </authorList>
    </citation>
    <scope>NUCLEOTIDE SEQUENCE [LARGE SCALE GENOMIC DNA]</scope>
    <source>
        <strain evidence="3 4">DSM 7320</strain>
    </source>
</reference>
<accession>A0A1S8L7R2</accession>
<dbReference type="InterPro" id="IPR052057">
    <property type="entry name" value="IS150/IS1296_orfA-like"/>
</dbReference>
<feature type="domain" description="Insertion element IS150 protein InsJ-like helix-turn-helix" evidence="2">
    <location>
        <begin position="132"/>
        <end position="184"/>
    </location>
</feature>
<dbReference type="InterPro" id="IPR010921">
    <property type="entry name" value="Trp_repressor/repl_initiator"/>
</dbReference>
<dbReference type="AlphaFoldDB" id="A0A1S8L7R2"/>
<sequence length="192" mass="22511">MKRKGKVSVNDKIRAIKDYLSGKKSVSQICSELQIHKSAFDEWKRKYKLKGEQSLETIKRNTYYPKAIKLQAILDYQEGLGSLNEICSKYDISFNSILRKWIKRYNSHKTFNSHNSQGDKHMINGRKTTYEERIKIVSFYIENNDDYQLTADKYQVSYQQVYSWVGKYKQGGTEALVDRRGKGKPLNKLTET</sequence>
<protein>
    <submittedName>
        <fullName evidence="3">IS3 family transposase ISSth1b</fullName>
    </submittedName>
</protein>
<name>A0A1S8L7R2_9CLOT</name>